<dbReference type="EMBL" id="PITI01000494">
    <property type="protein sequence ID" value="TBU06199.1"/>
    <property type="molecule type" value="Genomic_DNA"/>
</dbReference>
<protein>
    <submittedName>
        <fullName evidence="1">Uncharacterized protein</fullName>
    </submittedName>
</protein>
<organism evidence="1 2">
    <name type="scientific">Hamiltosporidium magnivora</name>
    <dbReference type="NCBI Taxonomy" id="148818"/>
    <lineage>
        <taxon>Eukaryota</taxon>
        <taxon>Fungi</taxon>
        <taxon>Fungi incertae sedis</taxon>
        <taxon>Microsporidia</taxon>
        <taxon>Dubosqiidae</taxon>
        <taxon>Hamiltosporidium</taxon>
    </lineage>
</organism>
<comment type="caution">
    <text evidence="1">The sequence shown here is derived from an EMBL/GenBank/DDBJ whole genome shotgun (WGS) entry which is preliminary data.</text>
</comment>
<accession>A0A4Q9LDZ3</accession>
<dbReference type="VEuPathDB" id="MicrosporidiaDB:CWI39_1015p0010"/>
<dbReference type="AlphaFoldDB" id="A0A4Q9LDZ3"/>
<proteinExistence type="predicted"/>
<keyword evidence="2" id="KW-1185">Reference proteome</keyword>
<reference evidence="1 2" key="1">
    <citation type="submission" date="2017-12" db="EMBL/GenBank/DDBJ databases">
        <authorList>
            <person name="Pombert J.-F."/>
            <person name="Haag K.L."/>
            <person name="Ebert D."/>
        </authorList>
    </citation>
    <scope>NUCLEOTIDE SEQUENCE [LARGE SCALE GENOMIC DNA]</scope>
    <source>
        <strain evidence="1">BE-OM-2</strain>
    </source>
</reference>
<name>A0A4Q9LDZ3_9MICR</name>
<dbReference type="Proteomes" id="UP000291404">
    <property type="component" value="Unassembled WGS sequence"/>
</dbReference>
<sequence length="151" mass="17697">MILTKIYRRLLGENENGTNPDFFIKSKLTALFRDYFCLDIFFYKGIAIIETYKVFAIAKDKDKVGTKTNIISKLKEESKQNLLENIDPYTNRKINIFLKLEFEINHSEYLVLSTTISIMNFYKSRGPCEINKKLLEESDKSLEELKFTKVA</sequence>
<dbReference type="VEuPathDB" id="MicrosporidiaDB:CWI36_0494p0020"/>
<evidence type="ECO:0000313" key="2">
    <source>
        <dbReference type="Proteomes" id="UP000291404"/>
    </source>
</evidence>
<evidence type="ECO:0000313" key="1">
    <source>
        <dbReference type="EMBL" id="TBU06199.1"/>
    </source>
</evidence>
<gene>
    <name evidence="1" type="ORF">CWI36_0494p0020</name>
</gene>